<organism evidence="5">
    <name type="scientific">Singulisphaera sp. Ch08</name>
    <dbReference type="NCBI Taxonomy" id="3120278"/>
    <lineage>
        <taxon>Bacteria</taxon>
        <taxon>Pseudomonadati</taxon>
        <taxon>Planctomycetota</taxon>
        <taxon>Planctomycetia</taxon>
        <taxon>Isosphaerales</taxon>
        <taxon>Isosphaeraceae</taxon>
        <taxon>Singulisphaera</taxon>
    </lineage>
</organism>
<dbReference type="GO" id="GO:0000272">
    <property type="term" value="P:polysaccharide catabolic process"/>
    <property type="evidence" value="ECO:0007669"/>
    <property type="project" value="InterPro"/>
</dbReference>
<name>A0AAU7CCY2_9BACT</name>
<evidence type="ECO:0000256" key="2">
    <source>
        <dbReference type="ARBA" id="ARBA00023295"/>
    </source>
</evidence>
<accession>A0AAU7CCY2</accession>
<dbReference type="InterPro" id="IPR001547">
    <property type="entry name" value="Glyco_hydro_5"/>
</dbReference>
<evidence type="ECO:0000256" key="1">
    <source>
        <dbReference type="ARBA" id="ARBA00022801"/>
    </source>
</evidence>
<keyword evidence="2 3" id="KW-0326">Glycosidase</keyword>
<dbReference type="Gene3D" id="3.20.20.80">
    <property type="entry name" value="Glycosidases"/>
    <property type="match status" value="1"/>
</dbReference>
<dbReference type="GO" id="GO:0004553">
    <property type="term" value="F:hydrolase activity, hydrolyzing O-glycosyl compounds"/>
    <property type="evidence" value="ECO:0007669"/>
    <property type="project" value="InterPro"/>
</dbReference>
<proteinExistence type="inferred from homology"/>
<comment type="similarity">
    <text evidence="3">Belongs to the glycosyl hydrolase 5 (cellulase A) family.</text>
</comment>
<keyword evidence="1 3" id="KW-0378">Hydrolase</keyword>
<gene>
    <name evidence="5" type="ORF">V5E97_33080</name>
</gene>
<evidence type="ECO:0000259" key="4">
    <source>
        <dbReference type="Pfam" id="PF00150"/>
    </source>
</evidence>
<dbReference type="AlphaFoldDB" id="A0AAU7CCY2"/>
<evidence type="ECO:0000256" key="3">
    <source>
        <dbReference type="RuleBase" id="RU361153"/>
    </source>
</evidence>
<dbReference type="InterPro" id="IPR017853">
    <property type="entry name" value="GH"/>
</dbReference>
<dbReference type="RefSeq" id="WP_406695842.1">
    <property type="nucleotide sequence ID" value="NZ_CP155447.1"/>
</dbReference>
<sequence length="384" mass="43328">MFPRTLAVLFGLVVLAALAGGERMARAQGTGIAPRASKLARIRPSEDKTHFVREGTNERIVIWGFNYDHDDAGRLLEDYWREEWATVAEDFREMKDLGANVVRVHLQLARFMKDAEHPDEENLDRLVKLVRLAEETGLYLDVTGLGCYHKETVPGWYNDLEESARWDVQARFWKAVAGVCKDSPAIFCYNLMNEPILTGGDGKKDWLPGEPLGGKHFVQRITTDLRGRTDKEVARAWVERLATAIRSVDDRQMITVGVIPWAQVFKGAKPLFYAPEVCGPLDFVSVHFYPKAGKLDDDLAALRVYEVGKPLVIEEIFPLPAGPEETGAFIEKTRSHVDGWISFYWGKTIQEYEKAGDLKGALVSGWLRRFRSLSPSPPPSDRKP</sequence>
<reference evidence="5" key="1">
    <citation type="submission" date="2024-05" db="EMBL/GenBank/DDBJ databases">
        <title>Planctomycetes of the genus Singulisphaera possess chitinolytic capabilities.</title>
        <authorList>
            <person name="Ivanova A."/>
        </authorList>
    </citation>
    <scope>NUCLEOTIDE SEQUENCE</scope>
    <source>
        <strain evidence="5">Ch08T</strain>
    </source>
</reference>
<dbReference type="SUPFAM" id="SSF51445">
    <property type="entry name" value="(Trans)glycosidases"/>
    <property type="match status" value="1"/>
</dbReference>
<feature type="domain" description="Glycoside hydrolase family 5" evidence="4">
    <location>
        <begin position="80"/>
        <end position="291"/>
    </location>
</feature>
<dbReference type="Pfam" id="PF00150">
    <property type="entry name" value="Cellulase"/>
    <property type="match status" value="1"/>
</dbReference>
<dbReference type="EMBL" id="CP155447">
    <property type="protein sequence ID" value="XBH03104.1"/>
    <property type="molecule type" value="Genomic_DNA"/>
</dbReference>
<evidence type="ECO:0000313" key="5">
    <source>
        <dbReference type="EMBL" id="XBH03104.1"/>
    </source>
</evidence>
<protein>
    <submittedName>
        <fullName evidence="5">Cellulase family glycosylhydrolase</fullName>
    </submittedName>
</protein>